<protein>
    <submittedName>
        <fullName evidence="2">Formiminotetrahydrofolate cyclodeaminase</fullName>
    </submittedName>
</protein>
<reference evidence="2 3" key="1">
    <citation type="submission" date="2021-03" db="EMBL/GenBank/DDBJ databases">
        <title>Genomic Encyclopedia of Type Strains, Phase IV (KMG-IV): sequencing the most valuable type-strain genomes for metagenomic binning, comparative biology and taxonomic classification.</title>
        <authorList>
            <person name="Goeker M."/>
        </authorList>
    </citation>
    <scope>NUCLEOTIDE SEQUENCE [LARGE SCALE GENOMIC DNA]</scope>
    <source>
        <strain evidence="2 3">DSM 27512</strain>
    </source>
</reference>
<gene>
    <name evidence="2" type="ORF">J2Z35_000830</name>
</gene>
<dbReference type="RefSeq" id="WP_209659685.1">
    <property type="nucleotide sequence ID" value="NZ_JAGGLI010000006.1"/>
</dbReference>
<dbReference type="InterPro" id="IPR036178">
    <property type="entry name" value="Formintransfe-cycloase-like_sf"/>
</dbReference>
<dbReference type="PROSITE" id="PS51257">
    <property type="entry name" value="PROKAR_LIPOPROTEIN"/>
    <property type="match status" value="1"/>
</dbReference>
<accession>A0ABS4KH12</accession>
<evidence type="ECO:0000313" key="3">
    <source>
        <dbReference type="Proteomes" id="UP001314903"/>
    </source>
</evidence>
<dbReference type="Proteomes" id="UP001314903">
    <property type="component" value="Unassembled WGS sequence"/>
</dbReference>
<dbReference type="EMBL" id="JAGGLI010000006">
    <property type="protein sequence ID" value="MBP2027038.1"/>
    <property type="molecule type" value="Genomic_DNA"/>
</dbReference>
<evidence type="ECO:0000313" key="2">
    <source>
        <dbReference type="EMBL" id="MBP2027038.1"/>
    </source>
</evidence>
<evidence type="ECO:0000259" key="1">
    <source>
        <dbReference type="Pfam" id="PF04961"/>
    </source>
</evidence>
<feature type="domain" description="Cyclodeaminase/cyclohydrolase" evidence="1">
    <location>
        <begin position="8"/>
        <end position="191"/>
    </location>
</feature>
<dbReference type="InterPro" id="IPR007044">
    <property type="entry name" value="Cyclodeamin/CycHdrlase"/>
</dbReference>
<keyword evidence="3" id="KW-1185">Reference proteome</keyword>
<dbReference type="Pfam" id="PF04961">
    <property type="entry name" value="FTCD_C"/>
    <property type="match status" value="1"/>
</dbReference>
<comment type="caution">
    <text evidence="2">The sequence shown here is derived from an EMBL/GenBank/DDBJ whole genome shotgun (WGS) entry which is preliminary data.</text>
</comment>
<dbReference type="SUPFAM" id="SSF101262">
    <property type="entry name" value="Methenyltetrahydrofolate cyclohydrolase-like"/>
    <property type="match status" value="1"/>
</dbReference>
<proteinExistence type="predicted"/>
<organism evidence="2 3">
    <name type="scientific">Acetoanaerobium pronyense</name>
    <dbReference type="NCBI Taxonomy" id="1482736"/>
    <lineage>
        <taxon>Bacteria</taxon>
        <taxon>Bacillati</taxon>
        <taxon>Bacillota</taxon>
        <taxon>Clostridia</taxon>
        <taxon>Peptostreptococcales</taxon>
        <taxon>Filifactoraceae</taxon>
        <taxon>Acetoanaerobium</taxon>
    </lineage>
</organism>
<dbReference type="Gene3D" id="1.20.120.680">
    <property type="entry name" value="Formiminotetrahydrofolate cyclodeaminase monomer, up-and-down helical bundle"/>
    <property type="match status" value="1"/>
</dbReference>
<sequence length="214" mass="23906">MKLIEMSLMNFANEVDSLSPAPGGGSCSAYSSAVGVSLSRMMAKLSFGKKKFEIHDESIKKDFEIAYEELNVIKEELFNLVDKDTESFNEVMKAIKMPKDTEEEKLLRKDALEFATWGSIEVPYQIAKLSQEAMEKMEIILNYGNENALTDIGVAYLMCASGAEGAILNVKINLGSVADIERGKNLESQCNKILEHVRAKRDTVLDRIHDNLKM</sequence>
<name>A0ABS4KH12_9FIRM</name>